<dbReference type="PANTHER" id="PTHR43639">
    <property type="entry name" value="OXIDOREDUCTASE, SHORT-CHAIN DEHYDROGENASE/REDUCTASE FAMILY (AFU_ORTHOLOGUE AFUA_5G02870)"/>
    <property type="match status" value="1"/>
</dbReference>
<dbReference type="EC" id="1.1.1.47" evidence="3"/>
<dbReference type="NCBIfam" id="NF005559">
    <property type="entry name" value="PRK07231.1"/>
    <property type="match status" value="1"/>
</dbReference>
<comment type="similarity">
    <text evidence="1">Belongs to the short-chain dehydrogenases/reductases (SDR) family.</text>
</comment>
<evidence type="ECO:0000313" key="3">
    <source>
        <dbReference type="EMBL" id="MBJ7604394.1"/>
    </source>
</evidence>
<evidence type="ECO:0000256" key="2">
    <source>
        <dbReference type="ARBA" id="ARBA00023002"/>
    </source>
</evidence>
<evidence type="ECO:0000256" key="1">
    <source>
        <dbReference type="ARBA" id="ARBA00006484"/>
    </source>
</evidence>
<organism evidence="3 4">
    <name type="scientific">Candidatus Dormiibacter inghamiae</name>
    <dbReference type="NCBI Taxonomy" id="3127013"/>
    <lineage>
        <taxon>Bacteria</taxon>
        <taxon>Bacillati</taxon>
        <taxon>Candidatus Dormiibacterota</taxon>
        <taxon>Candidatus Dormibacteria</taxon>
        <taxon>Candidatus Dormibacterales</taxon>
        <taxon>Candidatus Dormibacteraceae</taxon>
        <taxon>Candidatus Dormiibacter</taxon>
    </lineage>
</organism>
<dbReference type="InterPro" id="IPR002347">
    <property type="entry name" value="SDR_fam"/>
</dbReference>
<dbReference type="EMBL" id="JAEKNQ010000057">
    <property type="protein sequence ID" value="MBJ7604394.1"/>
    <property type="molecule type" value="Genomic_DNA"/>
</dbReference>
<dbReference type="PRINTS" id="PR00080">
    <property type="entry name" value="SDRFAMILY"/>
</dbReference>
<dbReference type="RefSeq" id="WP_338181969.1">
    <property type="nucleotide sequence ID" value="NZ_JAEKNQ010000057.1"/>
</dbReference>
<dbReference type="PANTHER" id="PTHR43639:SF1">
    <property type="entry name" value="SHORT-CHAIN DEHYDROGENASE_REDUCTASE FAMILY PROTEIN"/>
    <property type="match status" value="1"/>
</dbReference>
<dbReference type="SUPFAM" id="SSF51735">
    <property type="entry name" value="NAD(P)-binding Rossmann-fold domains"/>
    <property type="match status" value="1"/>
</dbReference>
<dbReference type="AlphaFoldDB" id="A0A934KF39"/>
<dbReference type="GO" id="GO:0047936">
    <property type="term" value="F:glucose 1-dehydrogenase [NAD(P)+] activity"/>
    <property type="evidence" value="ECO:0007669"/>
    <property type="project" value="UniProtKB-EC"/>
</dbReference>
<comment type="caution">
    <text evidence="3">The sequence shown here is derived from an EMBL/GenBank/DDBJ whole genome shotgun (WGS) entry which is preliminary data.</text>
</comment>
<dbReference type="Proteomes" id="UP000620075">
    <property type="component" value="Unassembled WGS sequence"/>
</dbReference>
<dbReference type="Gene3D" id="3.40.50.720">
    <property type="entry name" value="NAD(P)-binding Rossmann-like Domain"/>
    <property type="match status" value="1"/>
</dbReference>
<dbReference type="Pfam" id="PF13561">
    <property type="entry name" value="adh_short_C2"/>
    <property type="match status" value="1"/>
</dbReference>
<sequence length="255" mass="26795">MDLKGKVAVVTGAGSGIGYAIAQRFAAAGAAVAINYFGYENEARALAERMNSQGGRALAVKADVAKAGEVAAMVEQTTRELGGCHVLVNNAGVEKAMPLLDVTEEEWDKEVSINLKGAFLCLQAAGRAMRDSGQGGSIVNISSIHEDFPFPLHGPYCASKGGLRMLMRNAALELAPYQIRVNNVAPGAVATPINTGTLNDPAKMQRLSEIIPVGRMAKPEEVADVALFLASDSASYVTGSTYYVDGGMVRYAEPL</sequence>
<gene>
    <name evidence="3" type="ORF">JF888_14595</name>
</gene>
<evidence type="ECO:0000313" key="4">
    <source>
        <dbReference type="Proteomes" id="UP000620075"/>
    </source>
</evidence>
<dbReference type="InterPro" id="IPR020904">
    <property type="entry name" value="Sc_DH/Rdtase_CS"/>
</dbReference>
<dbReference type="FunFam" id="3.40.50.720:FF:000084">
    <property type="entry name" value="Short-chain dehydrogenase reductase"/>
    <property type="match status" value="1"/>
</dbReference>
<reference evidence="3 4" key="1">
    <citation type="submission" date="2020-10" db="EMBL/GenBank/DDBJ databases">
        <title>Ca. Dormibacterota MAGs.</title>
        <authorList>
            <person name="Montgomery K."/>
        </authorList>
    </citation>
    <scope>NUCLEOTIDE SEQUENCE [LARGE SCALE GENOMIC DNA]</scope>
    <source>
        <strain evidence="3">SC8811_S16_3</strain>
    </source>
</reference>
<name>A0A934KF39_9BACT</name>
<dbReference type="PRINTS" id="PR00081">
    <property type="entry name" value="GDHRDH"/>
</dbReference>
<accession>A0A934KF39</accession>
<proteinExistence type="inferred from homology"/>
<dbReference type="PROSITE" id="PS00061">
    <property type="entry name" value="ADH_SHORT"/>
    <property type="match status" value="1"/>
</dbReference>
<protein>
    <submittedName>
        <fullName evidence="3">Glucose 1-dehydrogenase</fullName>
        <ecNumber evidence="3">1.1.1.47</ecNumber>
    </submittedName>
</protein>
<dbReference type="InterPro" id="IPR036291">
    <property type="entry name" value="NAD(P)-bd_dom_sf"/>
</dbReference>
<keyword evidence="2 3" id="KW-0560">Oxidoreductase</keyword>